<gene>
    <name evidence="1" type="ORF">RM706_04845</name>
</gene>
<name>A0ABU3A830_9FLAO</name>
<comment type="caution">
    <text evidence="1">The sequence shown here is derived from an EMBL/GenBank/DDBJ whole genome shotgun (WGS) entry which is preliminary data.</text>
</comment>
<reference evidence="1 2" key="1">
    <citation type="submission" date="2023-09" db="EMBL/GenBank/DDBJ databases">
        <authorList>
            <person name="Rey-Velasco X."/>
        </authorList>
    </citation>
    <scope>NUCLEOTIDE SEQUENCE [LARGE SCALE GENOMIC DNA]</scope>
    <source>
        <strain evidence="1 2">F388</strain>
    </source>
</reference>
<sequence>MKSLVISVIFTVGSFTMNAQKIEPKYEKVGEIVKAIYFHDNGQIAQIGCIKNGKLQGEWVMFTESGKKIAIGHYDEGKRIGEWFFWKVDGEALREVTYSEGRLVNVIEWNNSKDITL</sequence>
<dbReference type="SUPFAM" id="SSF82185">
    <property type="entry name" value="Histone H3 K4-specific methyltransferase SET7/9 N-terminal domain"/>
    <property type="match status" value="1"/>
</dbReference>
<dbReference type="EMBL" id="JAVRHR010000001">
    <property type="protein sequence ID" value="MDT0606341.1"/>
    <property type="molecule type" value="Genomic_DNA"/>
</dbReference>
<evidence type="ECO:0000313" key="2">
    <source>
        <dbReference type="Proteomes" id="UP001255246"/>
    </source>
</evidence>
<dbReference type="Proteomes" id="UP001255246">
    <property type="component" value="Unassembled WGS sequence"/>
</dbReference>
<dbReference type="RefSeq" id="WP_311349897.1">
    <property type="nucleotide sequence ID" value="NZ_JAVRHR010000001.1"/>
</dbReference>
<evidence type="ECO:0000313" key="1">
    <source>
        <dbReference type="EMBL" id="MDT0606341.1"/>
    </source>
</evidence>
<proteinExistence type="predicted"/>
<dbReference type="Gene3D" id="2.20.110.10">
    <property type="entry name" value="Histone H3 K4-specific methyltransferase SET7/9 N-terminal domain"/>
    <property type="match status" value="1"/>
</dbReference>
<organism evidence="1 2">
    <name type="scientific">Croceitalea rosinachiae</name>
    <dbReference type="NCBI Taxonomy" id="3075596"/>
    <lineage>
        <taxon>Bacteria</taxon>
        <taxon>Pseudomonadati</taxon>
        <taxon>Bacteroidota</taxon>
        <taxon>Flavobacteriia</taxon>
        <taxon>Flavobacteriales</taxon>
        <taxon>Flavobacteriaceae</taxon>
        <taxon>Croceitalea</taxon>
    </lineage>
</organism>
<keyword evidence="2" id="KW-1185">Reference proteome</keyword>
<accession>A0ABU3A830</accession>
<protein>
    <submittedName>
        <fullName evidence="1">Nicotinic acid mononucleotide adenyltransferase</fullName>
    </submittedName>
</protein>